<evidence type="ECO:0000313" key="6">
    <source>
        <dbReference type="EMBL" id="CAG8747321.1"/>
    </source>
</evidence>
<keyword evidence="4" id="KW-1015">Disulfide bond</keyword>
<keyword evidence="3" id="KW-0479">Metal-binding</keyword>
<dbReference type="GO" id="GO:0005576">
    <property type="term" value="C:extracellular region"/>
    <property type="evidence" value="ECO:0007669"/>
    <property type="project" value="UniProtKB-SubCell"/>
</dbReference>
<dbReference type="InterPro" id="IPR013788">
    <property type="entry name" value="Hemocyanin/hexamerin"/>
</dbReference>
<dbReference type="EMBL" id="CAJVQA010017166">
    <property type="protein sequence ID" value="CAG8747321.1"/>
    <property type="molecule type" value="Genomic_DNA"/>
</dbReference>
<dbReference type="Proteomes" id="UP000789759">
    <property type="component" value="Unassembled WGS sequence"/>
</dbReference>
<organism evidence="6 7">
    <name type="scientific">Cetraspora pellucida</name>
    <dbReference type="NCBI Taxonomy" id="1433469"/>
    <lineage>
        <taxon>Eukaryota</taxon>
        <taxon>Fungi</taxon>
        <taxon>Fungi incertae sedis</taxon>
        <taxon>Mucoromycota</taxon>
        <taxon>Glomeromycotina</taxon>
        <taxon>Glomeromycetes</taxon>
        <taxon>Diversisporales</taxon>
        <taxon>Gigasporaceae</taxon>
        <taxon>Cetraspora</taxon>
    </lineage>
</organism>
<dbReference type="PRINTS" id="PR00187">
    <property type="entry name" value="HAEMOCYANIN"/>
</dbReference>
<keyword evidence="7" id="KW-1185">Reference proteome</keyword>
<dbReference type="InterPro" id="IPR014756">
    <property type="entry name" value="Ig_E-set"/>
</dbReference>
<reference evidence="6" key="1">
    <citation type="submission" date="2021-06" db="EMBL/GenBank/DDBJ databases">
        <authorList>
            <person name="Kallberg Y."/>
            <person name="Tangrot J."/>
            <person name="Rosling A."/>
        </authorList>
    </citation>
    <scope>NUCLEOTIDE SEQUENCE</scope>
    <source>
        <strain evidence="6">FL966</strain>
    </source>
</reference>
<dbReference type="Gene3D" id="1.10.1280.10">
    <property type="entry name" value="Di-copper center containing domain from catechol oxidase"/>
    <property type="match status" value="1"/>
</dbReference>
<accession>A0A9N9IR96</accession>
<dbReference type="InterPro" id="IPR000896">
    <property type="entry name" value="Hemocyanin/hexamerin_mid_dom"/>
</dbReference>
<dbReference type="InterPro" id="IPR005203">
    <property type="entry name" value="Hemocyanin_C"/>
</dbReference>
<gene>
    <name evidence="6" type="ORF">CPELLU_LOCUS14468</name>
</gene>
<dbReference type="GO" id="GO:0016491">
    <property type="term" value="F:oxidoreductase activity"/>
    <property type="evidence" value="ECO:0007669"/>
    <property type="project" value="InterPro"/>
</dbReference>
<name>A0A9N9IR96_9GLOM</name>
<sequence>MSAYQETLQKIFRPTKCTAASTFTVFNTDDLTEAAKLTKVYYDKANSSSLQAALDQAVEDCKTKDVELVHYSIMTFISHYPEARKQGLRVPSLAARHPNLFAQCGTATGDEKLLDYWREDPNMNEHHEHWHILYANVPMPNPDPTKSNETYMKDRFGELFVYMHRQMNARYIAERLSVGLNVTKPLEDFNEVIPEGYTPSKHLKTQTTDGSAGKDYAARPVGKTMSMGDNTSPGSDFTVAKVTKVRELIKKSIETASPHSSGYFLDENGKQIEPIVADKLGLAIESGLKGKFDNLSMYTPFHTSGHVILGTTSNGVMGDVRVACRDPIFWRWHRHVDQIYKRYQEKLGPNKFDDCPPVKISSADISLAFKEDIGKDIKELKQLVDPTQDETVMKWGQTNFGAHSTTELHTKMAKRMFTYAEDDQSSQEIQFIFPKEWYYFFRVENTSNQNITVTFRVFIAPEQRCNEFNDWIEMDKFKQALPAKSKIVVARDCDRSSVVRQPPQKTINTLDDTDIARQDASKYNKRAQEVSADRLDENYCDCGWPFPLLLPRGTREGMKFKLFVFISNWELDKIPEQDTRCGSLSFCGARNLKDKYPDLRPMGYPFDRPFKD</sequence>
<dbReference type="Pfam" id="PF03723">
    <property type="entry name" value="Hemocyanin_C"/>
    <property type="match status" value="1"/>
</dbReference>
<feature type="domain" description="Tyrosinase copper-binding" evidence="5">
    <location>
        <begin position="326"/>
        <end position="337"/>
    </location>
</feature>
<dbReference type="InterPro" id="IPR002227">
    <property type="entry name" value="Tyrosinase_Cu-bd"/>
</dbReference>
<dbReference type="SUPFAM" id="SSF81296">
    <property type="entry name" value="E set domains"/>
    <property type="match status" value="1"/>
</dbReference>
<protein>
    <submittedName>
        <fullName evidence="6">23728_t:CDS:1</fullName>
    </submittedName>
</protein>
<feature type="non-terminal residue" evidence="6">
    <location>
        <position position="612"/>
    </location>
</feature>
<dbReference type="PANTHER" id="PTHR11511">
    <property type="entry name" value="LARVAL STORAGE PROTEIN/PHENOLOXIDASE"/>
    <property type="match status" value="1"/>
</dbReference>
<comment type="subcellular location">
    <subcellularLocation>
        <location evidence="1">Secreted</location>
    </subcellularLocation>
</comment>
<keyword evidence="2" id="KW-0964">Secreted</keyword>
<evidence type="ECO:0000256" key="2">
    <source>
        <dbReference type="ARBA" id="ARBA00022525"/>
    </source>
</evidence>
<dbReference type="SUPFAM" id="SSF48056">
    <property type="entry name" value="Di-copper centre-containing domain"/>
    <property type="match status" value="1"/>
</dbReference>
<evidence type="ECO:0000259" key="5">
    <source>
        <dbReference type="PROSITE" id="PS00498"/>
    </source>
</evidence>
<dbReference type="InterPro" id="IPR037020">
    <property type="entry name" value="Hemocyanin_C_sf"/>
</dbReference>
<dbReference type="Gene3D" id="2.60.40.1520">
    <property type="entry name" value="Hemocyanin, C-terminal domain"/>
    <property type="match status" value="1"/>
</dbReference>
<evidence type="ECO:0000313" key="7">
    <source>
        <dbReference type="Proteomes" id="UP000789759"/>
    </source>
</evidence>
<comment type="caution">
    <text evidence="6">The sequence shown here is derived from an EMBL/GenBank/DDBJ whole genome shotgun (WGS) entry which is preliminary data.</text>
</comment>
<dbReference type="Pfam" id="PF00372">
    <property type="entry name" value="Hemocyanin_M"/>
    <property type="match status" value="1"/>
</dbReference>
<dbReference type="AlphaFoldDB" id="A0A9N9IR96"/>
<dbReference type="InterPro" id="IPR008922">
    <property type="entry name" value="Di-copper_centre_dom_sf"/>
</dbReference>
<dbReference type="OrthoDB" id="8119704at2759"/>
<evidence type="ECO:0000256" key="3">
    <source>
        <dbReference type="ARBA" id="ARBA00022723"/>
    </source>
</evidence>
<dbReference type="GO" id="GO:0046872">
    <property type="term" value="F:metal ion binding"/>
    <property type="evidence" value="ECO:0007669"/>
    <property type="project" value="UniProtKB-KW"/>
</dbReference>
<dbReference type="PROSITE" id="PS00498">
    <property type="entry name" value="TYROSINASE_2"/>
    <property type="match status" value="1"/>
</dbReference>
<proteinExistence type="predicted"/>
<evidence type="ECO:0000256" key="1">
    <source>
        <dbReference type="ARBA" id="ARBA00004613"/>
    </source>
</evidence>
<evidence type="ECO:0000256" key="4">
    <source>
        <dbReference type="ARBA" id="ARBA00023157"/>
    </source>
</evidence>
<dbReference type="PANTHER" id="PTHR11511:SF4">
    <property type="entry name" value="PHENOLOXIDASE 2-RELATED"/>
    <property type="match status" value="1"/>
</dbReference>